<dbReference type="AlphaFoldDB" id="M4EEK6"/>
<feature type="compositionally biased region" description="Basic and acidic residues" evidence="1">
    <location>
        <begin position="42"/>
        <end position="51"/>
    </location>
</feature>
<dbReference type="OMA" id="DPLCIGR"/>
<sequence>MKSGDNPTTPPMNKRTSWKSKPAITRVSDVSLEPRAGSSVKENARKPEPKKADHRKKGATLEELQKTMAKSKSKKKGKLNSQLYSPHIDIGDFVDGREDEQIRAPVWRGRCDGEQVRDPLCIGRRDGEQVRAPLWRGRDDELNFDIYMFKYQFLSSYQNVNRDGARSYASEGPKDYNLLGNVKPRFSNQH</sequence>
<accession>M4EEK6</accession>
<organism evidence="2 3">
    <name type="scientific">Brassica campestris</name>
    <name type="common">Field mustard</name>
    <dbReference type="NCBI Taxonomy" id="3711"/>
    <lineage>
        <taxon>Eukaryota</taxon>
        <taxon>Viridiplantae</taxon>
        <taxon>Streptophyta</taxon>
        <taxon>Embryophyta</taxon>
        <taxon>Tracheophyta</taxon>
        <taxon>Spermatophyta</taxon>
        <taxon>Magnoliopsida</taxon>
        <taxon>eudicotyledons</taxon>
        <taxon>Gunneridae</taxon>
        <taxon>Pentapetalae</taxon>
        <taxon>rosids</taxon>
        <taxon>malvids</taxon>
        <taxon>Brassicales</taxon>
        <taxon>Brassicaceae</taxon>
        <taxon>Brassiceae</taxon>
        <taxon>Brassica</taxon>
    </lineage>
</organism>
<proteinExistence type="predicted"/>
<dbReference type="Gramene" id="Bra027218.1">
    <property type="protein sequence ID" value="Bra027218.1-P"/>
    <property type="gene ID" value="Bra027218"/>
</dbReference>
<dbReference type="HOGENOM" id="CLU_1429915_0_0_1"/>
<reference evidence="2 3" key="2">
    <citation type="journal article" date="2018" name="Hortic Res">
        <title>Improved Brassica rapa reference genome by single-molecule sequencing and chromosome conformation capture technologies.</title>
        <authorList>
            <person name="Zhang L."/>
            <person name="Cai X."/>
            <person name="Wu J."/>
            <person name="Liu M."/>
            <person name="Grob S."/>
            <person name="Cheng F."/>
            <person name="Liang J."/>
            <person name="Cai C."/>
            <person name="Liu Z."/>
            <person name="Liu B."/>
            <person name="Wang F."/>
            <person name="Li S."/>
            <person name="Liu F."/>
            <person name="Li X."/>
            <person name="Cheng L."/>
            <person name="Yang W."/>
            <person name="Li M.H."/>
            <person name="Grossniklaus U."/>
            <person name="Zheng H."/>
            <person name="Wang X."/>
        </authorList>
    </citation>
    <scope>NUCLEOTIDE SEQUENCE [LARGE SCALE GENOMIC DNA]</scope>
    <source>
        <strain evidence="2 3">cv. Chiifu-401-42</strain>
    </source>
</reference>
<dbReference type="InParanoid" id="M4EEK6"/>
<keyword evidence="3" id="KW-1185">Reference proteome</keyword>
<reference evidence="2 3" key="1">
    <citation type="journal article" date="2011" name="Nat. Genet.">
        <title>The genome of the mesopolyploid crop species Brassica rapa.</title>
        <authorList>
            <consortium name="Brassica rapa Genome Sequencing Project Consortium"/>
            <person name="Wang X."/>
            <person name="Wang H."/>
            <person name="Wang J."/>
            <person name="Sun R."/>
            <person name="Wu J."/>
            <person name="Liu S."/>
            <person name="Bai Y."/>
            <person name="Mun J.H."/>
            <person name="Bancroft I."/>
            <person name="Cheng F."/>
            <person name="Huang S."/>
            <person name="Li X."/>
            <person name="Hua W."/>
            <person name="Wang J."/>
            <person name="Wang X."/>
            <person name="Freeling M."/>
            <person name="Pires J.C."/>
            <person name="Paterson A.H."/>
            <person name="Chalhoub B."/>
            <person name="Wang B."/>
            <person name="Hayward A."/>
            <person name="Sharpe A.G."/>
            <person name="Park B.S."/>
            <person name="Weisshaar B."/>
            <person name="Liu B."/>
            <person name="Li B."/>
            <person name="Liu B."/>
            <person name="Tong C."/>
            <person name="Song C."/>
            <person name="Duran C."/>
            <person name="Peng C."/>
            <person name="Geng C."/>
            <person name="Koh C."/>
            <person name="Lin C."/>
            <person name="Edwards D."/>
            <person name="Mu D."/>
            <person name="Shen D."/>
            <person name="Soumpourou E."/>
            <person name="Li F."/>
            <person name="Fraser F."/>
            <person name="Conant G."/>
            <person name="Lassalle G."/>
            <person name="King G.J."/>
            <person name="Bonnema G."/>
            <person name="Tang H."/>
            <person name="Wang H."/>
            <person name="Belcram H."/>
            <person name="Zhou H."/>
            <person name="Hirakawa H."/>
            <person name="Abe H."/>
            <person name="Guo H."/>
            <person name="Wang H."/>
            <person name="Jin H."/>
            <person name="Parkin I.A."/>
            <person name="Batley J."/>
            <person name="Kim J.S."/>
            <person name="Just J."/>
            <person name="Li J."/>
            <person name="Xu J."/>
            <person name="Deng J."/>
            <person name="Kim J.A."/>
            <person name="Li J."/>
            <person name="Yu J."/>
            <person name="Meng J."/>
            <person name="Wang J."/>
            <person name="Min J."/>
            <person name="Poulain J."/>
            <person name="Wang J."/>
            <person name="Hatakeyama K."/>
            <person name="Wu K."/>
            <person name="Wang L."/>
            <person name="Fang L."/>
            <person name="Trick M."/>
            <person name="Links M.G."/>
            <person name="Zhao M."/>
            <person name="Jin M."/>
            <person name="Ramchiary N."/>
            <person name="Drou N."/>
            <person name="Berkman P.J."/>
            <person name="Cai Q."/>
            <person name="Huang Q."/>
            <person name="Li R."/>
            <person name="Tabata S."/>
            <person name="Cheng S."/>
            <person name="Zhang S."/>
            <person name="Zhang S."/>
            <person name="Huang S."/>
            <person name="Sato S."/>
            <person name="Sun S."/>
            <person name="Kwon S.J."/>
            <person name="Choi S.R."/>
            <person name="Lee T.H."/>
            <person name="Fan W."/>
            <person name="Zhao X."/>
            <person name="Tan X."/>
            <person name="Xu X."/>
            <person name="Wang Y."/>
            <person name="Qiu Y."/>
            <person name="Yin Y."/>
            <person name="Li Y."/>
            <person name="Du Y."/>
            <person name="Liao Y."/>
            <person name="Lim Y."/>
            <person name="Narusaka Y."/>
            <person name="Wang Y."/>
            <person name="Wang Z."/>
            <person name="Li Z."/>
            <person name="Wang Z."/>
            <person name="Xiong Z."/>
            <person name="Zhang Z."/>
        </authorList>
    </citation>
    <scope>NUCLEOTIDE SEQUENCE [LARGE SCALE GENOMIC DNA]</scope>
    <source>
        <strain evidence="2 3">cv. Chiifu-401-42</strain>
    </source>
</reference>
<dbReference type="EnsemblPlants" id="Bra027218.1">
    <property type="protein sequence ID" value="Bra027218.1-P"/>
    <property type="gene ID" value="Bra027218"/>
</dbReference>
<evidence type="ECO:0000256" key="1">
    <source>
        <dbReference type="SAM" id="MobiDB-lite"/>
    </source>
</evidence>
<reference evidence="2" key="3">
    <citation type="submission" date="2023-03" db="UniProtKB">
        <authorList>
            <consortium name="EnsemblPlants"/>
        </authorList>
    </citation>
    <scope>IDENTIFICATION</scope>
    <source>
        <strain evidence="2">cv. Chiifu-401-42</strain>
    </source>
</reference>
<name>M4EEK6_BRACM</name>
<dbReference type="STRING" id="51351.M4EEK6"/>
<dbReference type="Proteomes" id="UP000011750">
    <property type="component" value="Chromosome A05"/>
</dbReference>
<feature type="region of interest" description="Disordered" evidence="1">
    <location>
        <begin position="1"/>
        <end position="62"/>
    </location>
</feature>
<protein>
    <submittedName>
        <fullName evidence="2">Uncharacterized protein</fullName>
    </submittedName>
</protein>
<evidence type="ECO:0000313" key="3">
    <source>
        <dbReference type="Proteomes" id="UP000011750"/>
    </source>
</evidence>
<evidence type="ECO:0000313" key="2">
    <source>
        <dbReference type="EnsemblPlants" id="Bra027218.1-P"/>
    </source>
</evidence>